<keyword evidence="1" id="KW-0547">Nucleotide-binding</keyword>
<dbReference type="InterPro" id="IPR000719">
    <property type="entry name" value="Prot_kinase_dom"/>
</dbReference>
<evidence type="ECO:0000259" key="3">
    <source>
        <dbReference type="PROSITE" id="PS50011"/>
    </source>
</evidence>
<evidence type="ECO:0000256" key="2">
    <source>
        <dbReference type="ARBA" id="ARBA00022840"/>
    </source>
</evidence>
<protein>
    <submittedName>
        <fullName evidence="4">Serine/threonine protein kinase</fullName>
    </submittedName>
</protein>
<keyword evidence="4" id="KW-0808">Transferase</keyword>
<dbReference type="InterPro" id="IPR011009">
    <property type="entry name" value="Kinase-like_dom_sf"/>
</dbReference>
<dbReference type="SUPFAM" id="SSF56112">
    <property type="entry name" value="Protein kinase-like (PK-like)"/>
    <property type="match status" value="1"/>
</dbReference>
<dbReference type="PROSITE" id="PS00108">
    <property type="entry name" value="PROTEIN_KINASE_ST"/>
    <property type="match status" value="1"/>
</dbReference>
<dbReference type="GO" id="GO:0005524">
    <property type="term" value="F:ATP binding"/>
    <property type="evidence" value="ECO:0007669"/>
    <property type="project" value="UniProtKB-KW"/>
</dbReference>
<dbReference type="SMART" id="SM00220">
    <property type="entry name" value="S_TKc"/>
    <property type="match status" value="1"/>
</dbReference>
<dbReference type="InterPro" id="IPR008271">
    <property type="entry name" value="Ser/Thr_kinase_AS"/>
</dbReference>
<dbReference type="EMBL" id="BJCE01000001">
    <property type="protein sequence ID" value="GCL34983.1"/>
    <property type="molecule type" value="Genomic_DNA"/>
</dbReference>
<dbReference type="PROSITE" id="PS50011">
    <property type="entry name" value="PROTEIN_KINASE_DOM"/>
    <property type="match status" value="1"/>
</dbReference>
<name>A0A479ZU45_9CYAN</name>
<dbReference type="Gene3D" id="3.30.200.20">
    <property type="entry name" value="Phosphorylase Kinase, domain 1"/>
    <property type="match status" value="1"/>
</dbReference>
<proteinExistence type="predicted"/>
<evidence type="ECO:0000313" key="5">
    <source>
        <dbReference type="Proteomes" id="UP000300142"/>
    </source>
</evidence>
<keyword evidence="4" id="KW-0723">Serine/threonine-protein kinase</keyword>
<dbReference type="NCBIfam" id="NF045510">
    <property type="entry name" value="4Cys_prefix_kin"/>
    <property type="match status" value="1"/>
</dbReference>
<keyword evidence="2" id="KW-0067">ATP-binding</keyword>
<evidence type="ECO:0000313" key="4">
    <source>
        <dbReference type="EMBL" id="GCL34983.1"/>
    </source>
</evidence>
<dbReference type="GO" id="GO:0004674">
    <property type="term" value="F:protein serine/threonine kinase activity"/>
    <property type="evidence" value="ECO:0007669"/>
    <property type="project" value="UniProtKB-KW"/>
</dbReference>
<evidence type="ECO:0000256" key="1">
    <source>
        <dbReference type="ARBA" id="ARBA00022741"/>
    </source>
</evidence>
<dbReference type="PANTHER" id="PTHR24363">
    <property type="entry name" value="SERINE/THREONINE PROTEIN KINASE"/>
    <property type="match status" value="1"/>
</dbReference>
<organism evidence="4 5">
    <name type="scientific">Sphaerospermopsis reniformis</name>
    <dbReference type="NCBI Taxonomy" id="531300"/>
    <lineage>
        <taxon>Bacteria</taxon>
        <taxon>Bacillati</taxon>
        <taxon>Cyanobacteriota</taxon>
        <taxon>Cyanophyceae</taxon>
        <taxon>Nostocales</taxon>
        <taxon>Aphanizomenonaceae</taxon>
        <taxon>Sphaerospermopsis</taxon>
    </lineage>
</organism>
<dbReference type="CDD" id="cd14014">
    <property type="entry name" value="STKc_PknB_like"/>
    <property type="match status" value="1"/>
</dbReference>
<comment type="caution">
    <text evidence="4">The sequence shown here is derived from an EMBL/GenBank/DDBJ whole genome shotgun (WGS) entry which is preliminary data.</text>
</comment>
<keyword evidence="4" id="KW-0418">Kinase</keyword>
<sequence>MSYCINPHCAKPADPANANNPICRNCGSQLLLQNRYRVLKQLGQGGFGNTFEIDDGGKTKVLKVLTENNPKAVELFQQEAKVLSQLNSAGIPKVEADGYFTVLPKNSSVPLHCLVMEKIEGVNLEQWMEVRNYQPITETQAIHWLKQIVEILALVHAKKYFHRDIKPQNIMLRPSGQLVLIDFGAVRQITTTILAGNSHTRIISQGYSPPEQQNGYSVQQSDFFALGRTFIFLITGKEPQDKAIYDPLTNELHWRKYAVNISPLLADLIDNLIAPKLLHS</sequence>
<feature type="domain" description="Protein kinase" evidence="3">
    <location>
        <begin position="36"/>
        <end position="280"/>
    </location>
</feature>
<dbReference type="AlphaFoldDB" id="A0A479ZU45"/>
<dbReference type="PANTHER" id="PTHR24363:SF7">
    <property type="entry name" value="SERINE_THREONINE-PROTEIN KINASE-LIKE PROTEIN E"/>
    <property type="match status" value="1"/>
</dbReference>
<dbReference type="Gene3D" id="1.10.510.10">
    <property type="entry name" value="Transferase(Phosphotransferase) domain 1"/>
    <property type="match status" value="1"/>
</dbReference>
<dbReference type="Pfam" id="PF00069">
    <property type="entry name" value="Pkinase"/>
    <property type="match status" value="1"/>
</dbReference>
<dbReference type="Proteomes" id="UP000300142">
    <property type="component" value="Unassembled WGS sequence"/>
</dbReference>
<dbReference type="RefSeq" id="WP_236103949.1">
    <property type="nucleotide sequence ID" value="NZ_BJCE01000001.1"/>
</dbReference>
<reference evidence="5" key="1">
    <citation type="submission" date="2019-02" db="EMBL/GenBank/DDBJ databases">
        <title>Draft genome sequence of Sphaerospermopsis reniformis NIES-1949.</title>
        <authorList>
            <person name="Yamaguchi H."/>
            <person name="Suzuki S."/>
            <person name="Kawachi M."/>
        </authorList>
    </citation>
    <scope>NUCLEOTIDE SEQUENCE [LARGE SCALE GENOMIC DNA]</scope>
    <source>
        <strain evidence="5">NIES-1949</strain>
    </source>
</reference>
<accession>A0A479ZU45</accession>
<keyword evidence="5" id="KW-1185">Reference proteome</keyword>
<gene>
    <name evidence="4" type="ORF">SR1949_00750</name>
</gene>